<evidence type="ECO:0000256" key="3">
    <source>
        <dbReference type="ARBA" id="ARBA00023002"/>
    </source>
</evidence>
<dbReference type="PROSITE" id="PS00460">
    <property type="entry name" value="GLUTATHIONE_PEROXID_1"/>
    <property type="match status" value="1"/>
</dbReference>
<comment type="similarity">
    <text evidence="1 4">Belongs to the glutathione peroxidase family.</text>
</comment>
<dbReference type="RefSeq" id="WP_264990075.1">
    <property type="nucleotide sequence ID" value="NZ_BRZA01000006.1"/>
</dbReference>
<keyword evidence="2 4" id="KW-0575">Peroxidase</keyword>
<dbReference type="Gene3D" id="3.40.30.10">
    <property type="entry name" value="Glutaredoxin"/>
    <property type="match status" value="1"/>
</dbReference>
<dbReference type="Pfam" id="PF00255">
    <property type="entry name" value="GSHPx"/>
    <property type="match status" value="1"/>
</dbReference>
<protein>
    <recommendedName>
        <fullName evidence="4">Glutathione peroxidase</fullName>
    </recommendedName>
</protein>
<dbReference type="InterPro" id="IPR036249">
    <property type="entry name" value="Thioredoxin-like_sf"/>
</dbReference>
<dbReference type="GO" id="GO:0004601">
    <property type="term" value="F:peroxidase activity"/>
    <property type="evidence" value="ECO:0007669"/>
    <property type="project" value="UniProtKB-KW"/>
</dbReference>
<sequence>MSIYDIEVTLEDGTIYSLERYKGKAMLIVNTASKCGFTPQFEELEALYRKYKDEGLVVLGFPSNQFKQELATAEEAASECRLTYGVTFPMHDLVLVNGKEAHPVFRHVTSQAKGFLGNGVKWNFTKFLVNREGDVVERYGSADKPSKFEEDIQNVLKDSHTV</sequence>
<dbReference type="PRINTS" id="PR01011">
    <property type="entry name" value="GLUTPROXDASE"/>
</dbReference>
<dbReference type="SUPFAM" id="SSF52833">
    <property type="entry name" value="Thioredoxin-like"/>
    <property type="match status" value="1"/>
</dbReference>
<evidence type="ECO:0000313" key="6">
    <source>
        <dbReference type="Proteomes" id="UP001065593"/>
    </source>
</evidence>
<dbReference type="Proteomes" id="UP001065593">
    <property type="component" value="Unassembled WGS sequence"/>
</dbReference>
<keyword evidence="6" id="KW-1185">Reference proteome</keyword>
<dbReference type="CDD" id="cd00340">
    <property type="entry name" value="GSH_Peroxidase"/>
    <property type="match status" value="1"/>
</dbReference>
<dbReference type="InterPro" id="IPR029759">
    <property type="entry name" value="GPX_AS"/>
</dbReference>
<organism evidence="5 6">
    <name type="scientific">Lysinibacillus piscis</name>
    <dbReference type="NCBI Taxonomy" id="2518931"/>
    <lineage>
        <taxon>Bacteria</taxon>
        <taxon>Bacillati</taxon>
        <taxon>Bacillota</taxon>
        <taxon>Bacilli</taxon>
        <taxon>Bacillales</taxon>
        <taxon>Bacillaceae</taxon>
        <taxon>Lysinibacillus</taxon>
    </lineage>
</organism>
<evidence type="ECO:0000256" key="1">
    <source>
        <dbReference type="ARBA" id="ARBA00006926"/>
    </source>
</evidence>
<dbReference type="PANTHER" id="PTHR11592:SF78">
    <property type="entry name" value="GLUTATHIONE PEROXIDASE"/>
    <property type="match status" value="1"/>
</dbReference>
<comment type="caution">
    <text evidence="5">The sequence shown here is derived from an EMBL/GenBank/DDBJ whole genome shotgun (WGS) entry which is preliminary data.</text>
</comment>
<accession>A0ABQ5NP62</accession>
<dbReference type="PIRSF" id="PIRSF000303">
    <property type="entry name" value="Glutathion_perox"/>
    <property type="match status" value="1"/>
</dbReference>
<dbReference type="PROSITE" id="PS00763">
    <property type="entry name" value="GLUTATHIONE_PEROXID_2"/>
    <property type="match status" value="1"/>
</dbReference>
<keyword evidence="3 4" id="KW-0560">Oxidoreductase</keyword>
<evidence type="ECO:0000256" key="2">
    <source>
        <dbReference type="ARBA" id="ARBA00022559"/>
    </source>
</evidence>
<evidence type="ECO:0000313" key="5">
    <source>
        <dbReference type="EMBL" id="GLC90161.1"/>
    </source>
</evidence>
<reference evidence="5" key="1">
    <citation type="submission" date="2022-08" db="EMBL/GenBank/DDBJ databases">
        <title>Draft genome sequence of Lysinibacillus sp. strain KH24.</title>
        <authorList>
            <person name="Kanbe H."/>
            <person name="Itoh H."/>
        </authorList>
    </citation>
    <scope>NUCLEOTIDE SEQUENCE</scope>
    <source>
        <strain evidence="5">KH24</strain>
    </source>
</reference>
<evidence type="ECO:0000256" key="4">
    <source>
        <dbReference type="RuleBase" id="RU000499"/>
    </source>
</evidence>
<dbReference type="EMBL" id="BRZA01000006">
    <property type="protein sequence ID" value="GLC90161.1"/>
    <property type="molecule type" value="Genomic_DNA"/>
</dbReference>
<dbReference type="InterPro" id="IPR029760">
    <property type="entry name" value="GPX_CS"/>
</dbReference>
<dbReference type="InterPro" id="IPR000889">
    <property type="entry name" value="Glutathione_peroxidase"/>
</dbReference>
<dbReference type="PANTHER" id="PTHR11592">
    <property type="entry name" value="GLUTATHIONE PEROXIDASE"/>
    <property type="match status" value="1"/>
</dbReference>
<proteinExistence type="inferred from homology"/>
<gene>
    <name evidence="5" type="ORF">LYSBPC_32880</name>
</gene>
<dbReference type="PROSITE" id="PS51355">
    <property type="entry name" value="GLUTATHIONE_PEROXID_3"/>
    <property type="match status" value="1"/>
</dbReference>
<name>A0ABQ5NP62_9BACI</name>